<sequence length="84" mass="9249">MEISMLMSEVTKLSLSSIFSSPFLFDPASASLFDCYLGQLPLDDRAAIVSKSRFSHLKPSVESTSFNQAVYEFIDSDPSCFLGP</sequence>
<organism evidence="1 2">
    <name type="scientific">Smallanthus sonchifolius</name>
    <dbReference type="NCBI Taxonomy" id="185202"/>
    <lineage>
        <taxon>Eukaryota</taxon>
        <taxon>Viridiplantae</taxon>
        <taxon>Streptophyta</taxon>
        <taxon>Embryophyta</taxon>
        <taxon>Tracheophyta</taxon>
        <taxon>Spermatophyta</taxon>
        <taxon>Magnoliopsida</taxon>
        <taxon>eudicotyledons</taxon>
        <taxon>Gunneridae</taxon>
        <taxon>Pentapetalae</taxon>
        <taxon>asterids</taxon>
        <taxon>campanulids</taxon>
        <taxon>Asterales</taxon>
        <taxon>Asteraceae</taxon>
        <taxon>Asteroideae</taxon>
        <taxon>Heliantheae alliance</taxon>
        <taxon>Millerieae</taxon>
        <taxon>Smallanthus</taxon>
    </lineage>
</organism>
<dbReference type="Proteomes" id="UP001056120">
    <property type="component" value="Linkage Group LG27"/>
</dbReference>
<gene>
    <name evidence="1" type="ORF">L1987_80596</name>
</gene>
<accession>A0ACB8YP72</accession>
<evidence type="ECO:0000313" key="1">
    <source>
        <dbReference type="EMBL" id="KAI3686906.1"/>
    </source>
</evidence>
<proteinExistence type="predicted"/>
<name>A0ACB8YP72_9ASTR</name>
<evidence type="ECO:0000313" key="2">
    <source>
        <dbReference type="Proteomes" id="UP001056120"/>
    </source>
</evidence>
<dbReference type="EMBL" id="CM042044">
    <property type="protein sequence ID" value="KAI3686906.1"/>
    <property type="molecule type" value="Genomic_DNA"/>
</dbReference>
<reference evidence="1 2" key="2">
    <citation type="journal article" date="2022" name="Mol. Ecol. Resour.">
        <title>The genomes of chicory, endive, great burdock and yacon provide insights into Asteraceae paleo-polyploidization history and plant inulin production.</title>
        <authorList>
            <person name="Fan W."/>
            <person name="Wang S."/>
            <person name="Wang H."/>
            <person name="Wang A."/>
            <person name="Jiang F."/>
            <person name="Liu H."/>
            <person name="Zhao H."/>
            <person name="Xu D."/>
            <person name="Zhang Y."/>
        </authorList>
    </citation>
    <scope>NUCLEOTIDE SEQUENCE [LARGE SCALE GENOMIC DNA]</scope>
    <source>
        <strain evidence="2">cv. Yunnan</strain>
        <tissue evidence="1">Leaves</tissue>
    </source>
</reference>
<protein>
    <submittedName>
        <fullName evidence="1">Uncharacterized protein</fullName>
    </submittedName>
</protein>
<reference evidence="2" key="1">
    <citation type="journal article" date="2022" name="Mol. Ecol. Resour.">
        <title>The genomes of chicory, endive, great burdock and yacon provide insights into Asteraceae palaeo-polyploidization history and plant inulin production.</title>
        <authorList>
            <person name="Fan W."/>
            <person name="Wang S."/>
            <person name="Wang H."/>
            <person name="Wang A."/>
            <person name="Jiang F."/>
            <person name="Liu H."/>
            <person name="Zhao H."/>
            <person name="Xu D."/>
            <person name="Zhang Y."/>
        </authorList>
    </citation>
    <scope>NUCLEOTIDE SEQUENCE [LARGE SCALE GENOMIC DNA]</scope>
    <source>
        <strain evidence="2">cv. Yunnan</strain>
    </source>
</reference>
<keyword evidence="2" id="KW-1185">Reference proteome</keyword>
<comment type="caution">
    <text evidence="1">The sequence shown here is derived from an EMBL/GenBank/DDBJ whole genome shotgun (WGS) entry which is preliminary data.</text>
</comment>